<comment type="cofactor">
    <cofactor evidence="1">
        <name>Mg(2+)</name>
        <dbReference type="ChEBI" id="CHEBI:18420"/>
    </cofactor>
</comment>
<dbReference type="InterPro" id="IPR019307">
    <property type="entry name" value="RNA-bd_AU-1/RNase_E/G"/>
</dbReference>
<protein>
    <submittedName>
        <fullName evidence="8">Ribonuclease, Rne/Rng family</fullName>
    </submittedName>
</protein>
<dbReference type="GO" id="GO:0003723">
    <property type="term" value="F:RNA binding"/>
    <property type="evidence" value="ECO:0007669"/>
    <property type="project" value="UniProtKB-KW"/>
</dbReference>
<dbReference type="GO" id="GO:0005737">
    <property type="term" value="C:cytoplasm"/>
    <property type="evidence" value="ECO:0007669"/>
    <property type="project" value="TreeGrafter"/>
</dbReference>
<dbReference type="GO" id="GO:0004540">
    <property type="term" value="F:RNA nuclease activity"/>
    <property type="evidence" value="ECO:0007669"/>
    <property type="project" value="InterPro"/>
</dbReference>
<evidence type="ECO:0000256" key="1">
    <source>
        <dbReference type="ARBA" id="ARBA00001946"/>
    </source>
</evidence>
<evidence type="ECO:0000256" key="2">
    <source>
        <dbReference type="ARBA" id="ARBA00022723"/>
    </source>
</evidence>
<dbReference type="AlphaFoldDB" id="A0A7Z7LEU4"/>
<keyword evidence="4" id="KW-0460">Magnesium</keyword>
<dbReference type="Gene3D" id="2.40.50.140">
    <property type="entry name" value="Nucleic acid-binding proteins"/>
    <property type="match status" value="1"/>
</dbReference>
<evidence type="ECO:0000313" key="8">
    <source>
        <dbReference type="EMBL" id="SSC12791.1"/>
    </source>
</evidence>
<dbReference type="EMBL" id="LS974202">
    <property type="protein sequence ID" value="SSC12791.1"/>
    <property type="molecule type" value="Genomic_DNA"/>
</dbReference>
<evidence type="ECO:0000256" key="4">
    <source>
        <dbReference type="ARBA" id="ARBA00022842"/>
    </source>
</evidence>
<dbReference type="InterPro" id="IPR012340">
    <property type="entry name" value="NA-bd_OB-fold"/>
</dbReference>
<gene>
    <name evidence="8" type="ORF">MESINF_1347</name>
</gene>
<dbReference type="SUPFAM" id="SSF50249">
    <property type="entry name" value="Nucleic acid-binding proteins"/>
    <property type="match status" value="1"/>
</dbReference>
<dbReference type="PANTHER" id="PTHR30001">
    <property type="entry name" value="RIBONUCLEASE"/>
    <property type="match status" value="1"/>
</dbReference>
<dbReference type="InterPro" id="IPR004659">
    <property type="entry name" value="RNase_E/G"/>
</dbReference>
<dbReference type="Proteomes" id="UP000250796">
    <property type="component" value="Chromosome MESINF"/>
</dbReference>
<keyword evidence="5" id="KW-0694">RNA-binding</keyword>
<name>A0A7Z7LEU4_9BACT</name>
<reference evidence="8 9" key="1">
    <citation type="submission" date="2017-01" db="EMBL/GenBank/DDBJ databases">
        <authorList>
            <person name="Erauso G."/>
        </authorList>
    </citation>
    <scope>NUCLEOTIDE SEQUENCE [LARGE SCALE GENOMIC DNA]</scope>
    <source>
        <strain evidence="8">MESINF1</strain>
    </source>
</reference>
<organism evidence="8 9">
    <name type="scientific">Mesotoga infera</name>
    <dbReference type="NCBI Taxonomy" id="1236046"/>
    <lineage>
        <taxon>Bacteria</taxon>
        <taxon>Thermotogati</taxon>
        <taxon>Thermotogota</taxon>
        <taxon>Thermotogae</taxon>
        <taxon>Kosmotogales</taxon>
        <taxon>Kosmotogaceae</taxon>
        <taxon>Mesotoga</taxon>
    </lineage>
</organism>
<dbReference type="PANTHER" id="PTHR30001:SF0">
    <property type="entry name" value="RIBONUCLEASE G"/>
    <property type="match status" value="1"/>
</dbReference>
<dbReference type="SMART" id="SM00316">
    <property type="entry name" value="S1"/>
    <property type="match status" value="1"/>
</dbReference>
<dbReference type="Gene3D" id="3.40.1260.20">
    <property type="entry name" value="Ribonuclease E, catalytic domain"/>
    <property type="match status" value="1"/>
</dbReference>
<accession>A0A7Z7LEU4</accession>
<keyword evidence="3" id="KW-0378">Hydrolase</keyword>
<dbReference type="GO" id="GO:0006364">
    <property type="term" value="P:rRNA processing"/>
    <property type="evidence" value="ECO:0007669"/>
    <property type="project" value="TreeGrafter"/>
</dbReference>
<proteinExistence type="predicted"/>
<keyword evidence="2" id="KW-0479">Metal-binding</keyword>
<dbReference type="GO" id="GO:0046872">
    <property type="term" value="F:metal ion binding"/>
    <property type="evidence" value="ECO:0007669"/>
    <property type="project" value="UniProtKB-KW"/>
</dbReference>
<sequence length="519" mass="58449">MVAVFFLAGSVIIYRRSAMFRSNERAVATIKNRTQTIIFSRVEDEVRIASVDSDQLEEIFFEDMDSESVTGNIYLGKVENVVPSLEAAFVNIGIGRNAFLRFKDASGQQKLEKNQKVLVQVSKDPIGSKGPQITLKVSIPGRSLVYTPFSKHIGISKKISDSQERHRLTAVAKSLLESKEGVIFRTASYGLGEETIKDELEGLRENWKKINETFKRGRKPKILYEEPSFVEYILRERLTESTKEIVVDSEELWHEVVAGISKFKAGFKPVVRYVEGDAFATEDIYEKLKILYTRTVALPGGGNIYIDRTEAMTVIDVNSAGNLSGSDVSETSLNTNLEAASEIARQLRLRNIGGIVVIDFIDMKTDEDRQKIISSLSNEFKKDKARTMIMGFTRLGLLEMTRKRSTAAIGSKLYSSCPVCKGTGRIESPRAVYQRLLKDLTRGFQDQTINGASVQVYQNMSGILTPETQKNLLKTLKKEVSVSFTWPVPTTYDIKFIKKQEQPKKTKKQEKKKEKKESA</sequence>
<dbReference type="KEGG" id="minf:MESINF_1347"/>
<dbReference type="CDD" id="cd04453">
    <property type="entry name" value="S1_RNase_E"/>
    <property type="match status" value="1"/>
</dbReference>
<dbReference type="Pfam" id="PF10150">
    <property type="entry name" value="RNase_E_G"/>
    <property type="match status" value="1"/>
</dbReference>
<evidence type="ECO:0000256" key="6">
    <source>
        <dbReference type="SAM" id="MobiDB-lite"/>
    </source>
</evidence>
<evidence type="ECO:0000313" key="9">
    <source>
        <dbReference type="Proteomes" id="UP000250796"/>
    </source>
</evidence>
<evidence type="ECO:0000256" key="5">
    <source>
        <dbReference type="ARBA" id="ARBA00022884"/>
    </source>
</evidence>
<dbReference type="GO" id="GO:0016787">
    <property type="term" value="F:hydrolase activity"/>
    <property type="evidence" value="ECO:0007669"/>
    <property type="project" value="UniProtKB-KW"/>
</dbReference>
<keyword evidence="9" id="KW-1185">Reference proteome</keyword>
<feature type="domain" description="S1 motif" evidence="7">
    <location>
        <begin position="69"/>
        <end position="136"/>
    </location>
</feature>
<dbReference type="NCBIfam" id="TIGR00757">
    <property type="entry name" value="RNaseEG"/>
    <property type="match status" value="1"/>
</dbReference>
<evidence type="ECO:0000256" key="3">
    <source>
        <dbReference type="ARBA" id="ARBA00022801"/>
    </source>
</evidence>
<evidence type="ECO:0000259" key="7">
    <source>
        <dbReference type="SMART" id="SM00316"/>
    </source>
</evidence>
<dbReference type="InterPro" id="IPR003029">
    <property type="entry name" value="S1_domain"/>
</dbReference>
<feature type="region of interest" description="Disordered" evidence="6">
    <location>
        <begin position="499"/>
        <end position="519"/>
    </location>
</feature>